<dbReference type="PROSITE" id="PS51257">
    <property type="entry name" value="PROKAR_LIPOPROTEIN"/>
    <property type="match status" value="1"/>
</dbReference>
<name>A0A1J5E8M4_9BACT</name>
<accession>A0A1J5E8M4</accession>
<feature type="transmembrane region" description="Helical" evidence="1">
    <location>
        <begin position="46"/>
        <end position="67"/>
    </location>
</feature>
<comment type="caution">
    <text evidence="2">The sequence shown here is derived from an EMBL/GenBank/DDBJ whole genome shotgun (WGS) entry which is preliminary data.</text>
</comment>
<feature type="transmembrane region" description="Helical" evidence="1">
    <location>
        <begin position="16"/>
        <end position="40"/>
    </location>
</feature>
<proteinExistence type="predicted"/>
<organism evidence="2 3">
    <name type="scientific">Candidatus Desantisbacteria bacterium CG2_30_40_21</name>
    <dbReference type="NCBI Taxonomy" id="1817895"/>
    <lineage>
        <taxon>Bacteria</taxon>
        <taxon>Candidatus Desantisiibacteriota</taxon>
    </lineage>
</organism>
<dbReference type="EMBL" id="MNYI01000122">
    <property type="protein sequence ID" value="OIP40351.1"/>
    <property type="molecule type" value="Genomic_DNA"/>
</dbReference>
<dbReference type="Proteomes" id="UP000183085">
    <property type="component" value="Unassembled WGS sequence"/>
</dbReference>
<gene>
    <name evidence="2" type="ORF">AUJ95_04645</name>
</gene>
<protein>
    <recommendedName>
        <fullName evidence="4">Magnesium transporter</fullName>
    </recommendedName>
</protein>
<reference evidence="2 3" key="1">
    <citation type="journal article" date="2016" name="Environ. Microbiol.">
        <title>Genomic resolution of a cold subsurface aquifer community provides metabolic insights for novel microbes adapted to high CO concentrations.</title>
        <authorList>
            <person name="Probst A.J."/>
            <person name="Castelle C.J."/>
            <person name="Singh A."/>
            <person name="Brown C.T."/>
            <person name="Anantharaman K."/>
            <person name="Sharon I."/>
            <person name="Hug L.A."/>
            <person name="Burstein D."/>
            <person name="Emerson J.B."/>
            <person name="Thomas B.C."/>
            <person name="Banfield J.F."/>
        </authorList>
    </citation>
    <scope>NUCLEOTIDE SEQUENCE [LARGE SCALE GENOMIC DNA]</scope>
    <source>
        <strain evidence="2">CG2_30_40_21</strain>
    </source>
</reference>
<dbReference type="STRING" id="1817895.AUJ95_04645"/>
<evidence type="ECO:0000256" key="1">
    <source>
        <dbReference type="SAM" id="Phobius"/>
    </source>
</evidence>
<keyword evidence="1" id="KW-1133">Transmembrane helix</keyword>
<evidence type="ECO:0008006" key="4">
    <source>
        <dbReference type="Google" id="ProtNLM"/>
    </source>
</evidence>
<dbReference type="InterPro" id="IPR032820">
    <property type="entry name" value="ATPase_put"/>
</dbReference>
<sequence length="76" mass="8714">MIIKIDSEQADLVRKLGWLSSVGIVLVACIFFGLAIGYYLDKWLHTAPWLTLSFLLFGMIAGFWNSFEIIMRCLKE</sequence>
<dbReference type="Pfam" id="PF09527">
    <property type="entry name" value="ATPase_gene1"/>
    <property type="match status" value="1"/>
</dbReference>
<evidence type="ECO:0000313" key="3">
    <source>
        <dbReference type="Proteomes" id="UP000183085"/>
    </source>
</evidence>
<keyword evidence="1" id="KW-0812">Transmembrane</keyword>
<evidence type="ECO:0000313" key="2">
    <source>
        <dbReference type="EMBL" id="OIP40351.1"/>
    </source>
</evidence>
<keyword evidence="1" id="KW-0472">Membrane</keyword>
<dbReference type="AlphaFoldDB" id="A0A1J5E8M4"/>